<sequence>MVIIKILVKNLVSEFNLLYDQQNPNKDQVIKRQTMFNIEKHAWPIAKNADIISQGVSLRGFLGSEALDGMFDCILRCIFNWQQSDEYKIHQADIVKLAKLRVTSATKKVENKQLKRTAQVAGLGGQVQINTSTNQNTDLQNTTTDALRPLKRTLPPTPLTPDNFGPNLYNPNTGPASINQITPDSFQPLNTHPLDESTIASQLPQYEPITPDSFQLPNTGPLHRGPIAAESFGSSQYNPTLDDQNTSLSNPLIVYQFHRSSSPLSFLANQSLDQQLLMNSYYEESTSLEEPIANSFHDHASINHPIQAQIDSTLDSIHPNQDSTVNSLQYSFEDVDSISNWSNTRLNVFQTDQQNQHSFSNPIQHSPSLNRSSSHQRTTSYLNVSNESQIDFPQANPDAIVQTNLTGFPNQTSVIQTHGQLEPDLELHWKRFG</sequence>
<dbReference type="AlphaFoldDB" id="F4RGP8"/>
<dbReference type="Proteomes" id="UP000001072">
    <property type="component" value="Unassembled WGS sequence"/>
</dbReference>
<organism evidence="3">
    <name type="scientific">Melampsora larici-populina (strain 98AG31 / pathotype 3-4-7)</name>
    <name type="common">Poplar leaf rust fungus</name>
    <dbReference type="NCBI Taxonomy" id="747676"/>
    <lineage>
        <taxon>Eukaryota</taxon>
        <taxon>Fungi</taxon>
        <taxon>Dikarya</taxon>
        <taxon>Basidiomycota</taxon>
        <taxon>Pucciniomycotina</taxon>
        <taxon>Pucciniomycetes</taxon>
        <taxon>Pucciniales</taxon>
        <taxon>Melampsoraceae</taxon>
        <taxon>Melampsora</taxon>
    </lineage>
</organism>
<reference evidence="3" key="1">
    <citation type="journal article" date="2011" name="Proc. Natl. Acad. Sci. U.S.A.">
        <title>Obligate biotrophy features unraveled by the genomic analysis of rust fungi.</title>
        <authorList>
            <person name="Duplessis S."/>
            <person name="Cuomo C.A."/>
            <person name="Lin Y.-C."/>
            <person name="Aerts A."/>
            <person name="Tisserant E."/>
            <person name="Veneault-Fourrey C."/>
            <person name="Joly D.L."/>
            <person name="Hacquard S."/>
            <person name="Amselem J."/>
            <person name="Cantarel B.L."/>
            <person name="Chiu R."/>
            <person name="Coutinho P.M."/>
            <person name="Feau N."/>
            <person name="Field M."/>
            <person name="Frey P."/>
            <person name="Gelhaye E."/>
            <person name="Goldberg J."/>
            <person name="Grabherr M.G."/>
            <person name="Kodira C.D."/>
            <person name="Kohler A."/>
            <person name="Kuees U."/>
            <person name="Lindquist E.A."/>
            <person name="Lucas S.M."/>
            <person name="Mago R."/>
            <person name="Mauceli E."/>
            <person name="Morin E."/>
            <person name="Murat C."/>
            <person name="Pangilinan J.L."/>
            <person name="Park R."/>
            <person name="Pearson M."/>
            <person name="Quesneville H."/>
            <person name="Rouhier N."/>
            <person name="Sakthikumar S."/>
            <person name="Salamov A.A."/>
            <person name="Schmutz J."/>
            <person name="Selles B."/>
            <person name="Shapiro H."/>
            <person name="Tanguay P."/>
            <person name="Tuskan G.A."/>
            <person name="Henrissat B."/>
            <person name="Van de Peer Y."/>
            <person name="Rouze P."/>
            <person name="Ellis J.G."/>
            <person name="Dodds P.N."/>
            <person name="Schein J.E."/>
            <person name="Zhong S."/>
            <person name="Hamelin R.C."/>
            <person name="Grigoriev I.V."/>
            <person name="Szabo L.J."/>
            <person name="Martin F."/>
        </authorList>
    </citation>
    <scope>NUCLEOTIDE SEQUENCE [LARGE SCALE GENOMIC DNA]</scope>
    <source>
        <strain evidence="3">98AG31 / pathotype 3-4-7</strain>
    </source>
</reference>
<feature type="compositionally biased region" description="Polar residues" evidence="1">
    <location>
        <begin position="169"/>
        <end position="190"/>
    </location>
</feature>
<name>F4RGP8_MELLP</name>
<evidence type="ECO:0000313" key="3">
    <source>
        <dbReference type="Proteomes" id="UP000001072"/>
    </source>
</evidence>
<dbReference type="KEGG" id="mlr:MELLADRAFT_105027"/>
<dbReference type="VEuPathDB" id="FungiDB:MELLADRAFT_105027"/>
<dbReference type="GeneID" id="18922471"/>
<feature type="region of interest" description="Disordered" evidence="1">
    <location>
        <begin position="354"/>
        <end position="380"/>
    </location>
</feature>
<feature type="compositionally biased region" description="Polar residues" evidence="1">
    <location>
        <begin position="232"/>
        <end position="244"/>
    </location>
</feature>
<evidence type="ECO:0000313" key="2">
    <source>
        <dbReference type="EMBL" id="EGG08570.1"/>
    </source>
</evidence>
<evidence type="ECO:0000256" key="1">
    <source>
        <dbReference type="SAM" id="MobiDB-lite"/>
    </source>
</evidence>
<protein>
    <submittedName>
        <fullName evidence="2">Uncharacterized protein</fullName>
    </submittedName>
</protein>
<dbReference type="InParanoid" id="F4RGP8"/>
<dbReference type="RefSeq" id="XP_007408156.1">
    <property type="nucleotide sequence ID" value="XM_007408094.1"/>
</dbReference>
<gene>
    <name evidence="2" type="ORF">MELLADRAFT_105027</name>
</gene>
<dbReference type="HOGENOM" id="CLU_633231_0_0_1"/>
<dbReference type="EMBL" id="GL883100">
    <property type="protein sequence ID" value="EGG08570.1"/>
    <property type="molecule type" value="Genomic_DNA"/>
</dbReference>
<feature type="region of interest" description="Disordered" evidence="1">
    <location>
        <begin position="208"/>
        <end position="244"/>
    </location>
</feature>
<keyword evidence="3" id="KW-1185">Reference proteome</keyword>
<feature type="region of interest" description="Disordered" evidence="1">
    <location>
        <begin position="149"/>
        <end position="193"/>
    </location>
</feature>
<accession>F4RGP8</accession>
<proteinExistence type="predicted"/>